<dbReference type="GeneID" id="90545949"/>
<dbReference type="PANTHER" id="PTHR40078">
    <property type="entry name" value="INTEGRAL MEMBRANE PROTEIN-RELATED"/>
    <property type="match status" value="1"/>
</dbReference>
<feature type="transmembrane region" description="Helical" evidence="1">
    <location>
        <begin position="110"/>
        <end position="134"/>
    </location>
</feature>
<sequence>MNKKIKQASSYCLGLLLLAFGVTFSIKSNLGVSPINSIPYVLSLITGLDQGVLTTSVFCIFILMQIIILRKDFKPINLLQIVFSSLFGYFVTFSNSIWTFEVPNSYSFRLGLLVISMCFVALGLMFYLAADIVPMPAEGTMIAIQLKTGIEFSKIKVMFDTAMVIIAGILSLVCFRELQGVREGTLIAAIGIGKILGILRKKYQKTVEDFVHNL</sequence>
<evidence type="ECO:0000313" key="4">
    <source>
        <dbReference type="Proteomes" id="UP000182135"/>
    </source>
</evidence>
<dbReference type="Proteomes" id="UP000246114">
    <property type="component" value="Unassembled WGS sequence"/>
</dbReference>
<dbReference type="PANTHER" id="PTHR40078:SF1">
    <property type="entry name" value="INTEGRAL MEMBRANE PROTEIN"/>
    <property type="match status" value="1"/>
</dbReference>
<proteinExistence type="predicted"/>
<reference evidence="2 5" key="2">
    <citation type="submission" date="2018-03" db="EMBL/GenBank/DDBJ databases">
        <title>The uncultured portion of the human microbiome is neutrally assembled.</title>
        <authorList>
            <person name="Jeraldo P."/>
            <person name="Boardman L."/>
            <person name="White B.A."/>
            <person name="Nelson H."/>
            <person name="Goldenfeld N."/>
            <person name="Chia N."/>
        </authorList>
    </citation>
    <scope>NUCLEOTIDE SEQUENCE [LARGE SCALE GENOMIC DNA]</scope>
    <source>
        <strain evidence="2">CIM:MAG 903</strain>
    </source>
</reference>
<keyword evidence="4" id="KW-1185">Reference proteome</keyword>
<dbReference type="AlphaFoldDB" id="A0A1I2PLL1"/>
<protein>
    <submittedName>
        <fullName evidence="3">Uncharacterized membrane protein YczE</fullName>
    </submittedName>
</protein>
<dbReference type="Pfam" id="PF19700">
    <property type="entry name" value="DUF6198"/>
    <property type="match status" value="1"/>
</dbReference>
<dbReference type="EMBL" id="QAMZ01000004">
    <property type="protein sequence ID" value="PWL55711.1"/>
    <property type="molecule type" value="Genomic_DNA"/>
</dbReference>
<feature type="transmembrane region" description="Helical" evidence="1">
    <location>
        <begin position="76"/>
        <end position="98"/>
    </location>
</feature>
<evidence type="ECO:0000313" key="5">
    <source>
        <dbReference type="Proteomes" id="UP000246114"/>
    </source>
</evidence>
<dbReference type="InterPro" id="IPR038750">
    <property type="entry name" value="YczE/YyaS-like"/>
</dbReference>
<evidence type="ECO:0000313" key="2">
    <source>
        <dbReference type="EMBL" id="PWL55711.1"/>
    </source>
</evidence>
<dbReference type="STRING" id="1529.SAMN04487885_13041"/>
<accession>A0A1I2PLL1</accession>
<keyword evidence="1" id="KW-0812">Transmembrane</keyword>
<name>A0A1I2PLL1_9CLOT</name>
<dbReference type="RefSeq" id="WP_074846452.1">
    <property type="nucleotide sequence ID" value="NZ_BAAACD010000002.1"/>
</dbReference>
<dbReference type="eggNOG" id="COG2364">
    <property type="taxonomic scope" value="Bacteria"/>
</dbReference>
<feature type="transmembrane region" description="Helical" evidence="1">
    <location>
        <begin position="41"/>
        <end position="64"/>
    </location>
</feature>
<dbReference type="Proteomes" id="UP000182135">
    <property type="component" value="Unassembled WGS sequence"/>
</dbReference>
<evidence type="ECO:0000256" key="1">
    <source>
        <dbReference type="SAM" id="Phobius"/>
    </source>
</evidence>
<keyword evidence="1" id="KW-1133">Transmembrane helix</keyword>
<evidence type="ECO:0000313" key="3">
    <source>
        <dbReference type="EMBL" id="SFG16944.1"/>
    </source>
</evidence>
<dbReference type="EMBL" id="FOOE01000030">
    <property type="protein sequence ID" value="SFG16944.1"/>
    <property type="molecule type" value="Genomic_DNA"/>
</dbReference>
<keyword evidence="1" id="KW-0472">Membrane</keyword>
<organism evidence="3 4">
    <name type="scientific">Clostridium cadaveris</name>
    <dbReference type="NCBI Taxonomy" id="1529"/>
    <lineage>
        <taxon>Bacteria</taxon>
        <taxon>Bacillati</taxon>
        <taxon>Bacillota</taxon>
        <taxon>Clostridia</taxon>
        <taxon>Eubacteriales</taxon>
        <taxon>Clostridiaceae</taxon>
        <taxon>Clostridium</taxon>
    </lineage>
</organism>
<dbReference type="OrthoDB" id="87655at2"/>
<reference evidence="3 4" key="1">
    <citation type="submission" date="2016-10" db="EMBL/GenBank/DDBJ databases">
        <authorList>
            <person name="de Groot N.N."/>
        </authorList>
    </citation>
    <scope>NUCLEOTIDE SEQUENCE [LARGE SCALE GENOMIC DNA]</scope>
    <source>
        <strain evidence="3 4">NLAE-zl-G419</strain>
    </source>
</reference>
<gene>
    <name evidence="2" type="ORF">DBY38_00925</name>
    <name evidence="3" type="ORF">SAMN04487885_13041</name>
</gene>